<organism evidence="2 3">
    <name type="scientific">Diaporthe eres</name>
    <name type="common">Phomopsis oblonga</name>
    <dbReference type="NCBI Taxonomy" id="83184"/>
    <lineage>
        <taxon>Eukaryota</taxon>
        <taxon>Fungi</taxon>
        <taxon>Dikarya</taxon>
        <taxon>Ascomycota</taxon>
        <taxon>Pezizomycotina</taxon>
        <taxon>Sordariomycetes</taxon>
        <taxon>Sordariomycetidae</taxon>
        <taxon>Diaporthales</taxon>
        <taxon>Diaporthaceae</taxon>
        <taxon>Diaporthe</taxon>
        <taxon>Diaporthe eres species complex</taxon>
    </lineage>
</organism>
<evidence type="ECO:0000313" key="3">
    <source>
        <dbReference type="Proteomes" id="UP001430848"/>
    </source>
</evidence>
<dbReference type="Proteomes" id="UP001430848">
    <property type="component" value="Unassembled WGS sequence"/>
</dbReference>
<keyword evidence="3" id="KW-1185">Reference proteome</keyword>
<feature type="compositionally biased region" description="Basic and acidic residues" evidence="1">
    <location>
        <begin position="231"/>
        <end position="241"/>
    </location>
</feature>
<comment type="caution">
    <text evidence="2">The sequence shown here is derived from an EMBL/GenBank/DDBJ whole genome shotgun (WGS) entry which is preliminary data.</text>
</comment>
<sequence>MEVRNSDGMTVWVPNEAFEFLQKIWKPEYQWAPVPVDKALARAPEQIAFIRAPSPAPGPSAAAPPQPQDSSPPADEPKPPPPKSSVLQAFRAFAGRRKASTTSPAPQKTEPQKRPEAAKQPKPEAAAKSTFDPKPSTAPPIPQAVKVPSLESKALAAPPIPQTPKVVPGTPRTPRTPRTPLPPIETSLLERRSRVSRDSPGSAEIETAITAVSSPGDTESLQTPSTATDLESPRTPRDSLKLRGNYAALPLPSTGRASAPSKPALQLSKLEYLGNDNYQPPQGPWPSVDDWRGYQQDNQWRGYQHSHDFHPGGWEAVDNRRALPMPGDLPTPPGPWKLEDSRGNYKRKAGTRAAAWQTLEGNRRELNTKDNFVTRKQTDTAWHGSKKGFALRMDMHLNVEVELKGSVSGDITLSAEALYVSLETPFPGGTGLPMPIFSSYQTNMKM</sequence>
<feature type="compositionally biased region" description="Pro residues" evidence="1">
    <location>
        <begin position="54"/>
        <end position="67"/>
    </location>
</feature>
<evidence type="ECO:0000313" key="2">
    <source>
        <dbReference type="EMBL" id="KAK7718938.1"/>
    </source>
</evidence>
<feature type="compositionally biased region" description="Basic and acidic residues" evidence="1">
    <location>
        <begin position="110"/>
        <end position="122"/>
    </location>
</feature>
<name>A0ABR1NX22_DIAER</name>
<reference evidence="2 3" key="1">
    <citation type="submission" date="2024-02" db="EMBL/GenBank/DDBJ databases">
        <title>De novo assembly and annotation of 12 fungi associated with fruit tree decline syndrome in Ontario, Canada.</title>
        <authorList>
            <person name="Sulman M."/>
            <person name="Ellouze W."/>
            <person name="Ilyukhin E."/>
        </authorList>
    </citation>
    <scope>NUCLEOTIDE SEQUENCE [LARGE SCALE GENOMIC DNA]</scope>
    <source>
        <strain evidence="2 3">M169</strain>
    </source>
</reference>
<feature type="compositionally biased region" description="Basic and acidic residues" evidence="1">
    <location>
        <begin position="188"/>
        <end position="197"/>
    </location>
</feature>
<feature type="region of interest" description="Disordered" evidence="1">
    <location>
        <begin position="47"/>
        <end position="243"/>
    </location>
</feature>
<feature type="compositionally biased region" description="Polar residues" evidence="1">
    <location>
        <begin position="210"/>
        <end position="229"/>
    </location>
</feature>
<protein>
    <submittedName>
        <fullName evidence="2">Uncharacterized protein</fullName>
    </submittedName>
</protein>
<accession>A0ABR1NX22</accession>
<feature type="compositionally biased region" description="Low complexity" evidence="1">
    <location>
        <begin position="163"/>
        <end position="176"/>
    </location>
</feature>
<proteinExistence type="predicted"/>
<dbReference type="EMBL" id="JAKNSF020000085">
    <property type="protein sequence ID" value="KAK7718938.1"/>
    <property type="molecule type" value="Genomic_DNA"/>
</dbReference>
<gene>
    <name evidence="2" type="ORF">SLS63_010351</name>
</gene>
<evidence type="ECO:0000256" key="1">
    <source>
        <dbReference type="SAM" id="MobiDB-lite"/>
    </source>
</evidence>